<name>A0AB39KQZ7_9CAUL</name>
<proteinExistence type="predicted"/>
<gene>
    <name evidence="1" type="ORF">ABOZ73_13050</name>
</gene>
<dbReference type="RefSeq" id="WP_369058565.1">
    <property type="nucleotide sequence ID" value="NZ_CP158375.1"/>
</dbReference>
<dbReference type="AlphaFoldDB" id="A0AB39KQZ7"/>
<accession>A0AB39KQZ7</accession>
<dbReference type="InterPro" id="IPR009579">
    <property type="entry name" value="DUF1192"/>
</dbReference>
<organism evidence="1">
    <name type="scientific">Caulobacter sp. 73W</name>
    <dbReference type="NCBI Taxonomy" id="3161137"/>
    <lineage>
        <taxon>Bacteria</taxon>
        <taxon>Pseudomonadati</taxon>
        <taxon>Pseudomonadota</taxon>
        <taxon>Alphaproteobacteria</taxon>
        <taxon>Caulobacterales</taxon>
        <taxon>Caulobacteraceae</taxon>
        <taxon>Caulobacter</taxon>
    </lineage>
</organism>
<evidence type="ECO:0000313" key="1">
    <source>
        <dbReference type="EMBL" id="XDO95721.1"/>
    </source>
</evidence>
<dbReference type="Pfam" id="PF06698">
    <property type="entry name" value="DUF1192"/>
    <property type="match status" value="1"/>
</dbReference>
<sequence>MDEPVEPRRGRGDALNELLREDLELQGVTELQDRIATLETEIARTRLHLEKKQAGRAAADALFGGFRDD</sequence>
<dbReference type="SUPFAM" id="SSF161270">
    <property type="entry name" value="PspA lactotransferrin-binding region"/>
    <property type="match status" value="1"/>
</dbReference>
<protein>
    <submittedName>
        <fullName evidence="1">DUF1192 domain-containing protein</fullName>
    </submittedName>
</protein>
<reference evidence="1" key="1">
    <citation type="submission" date="2024-06" db="EMBL/GenBank/DDBJ databases">
        <title>Caulobacter inopinatus, sp. nov.</title>
        <authorList>
            <person name="Donachie S.P."/>
        </authorList>
    </citation>
    <scope>NUCLEOTIDE SEQUENCE</scope>
    <source>
        <strain evidence="1">73W</strain>
    </source>
</reference>
<dbReference type="EMBL" id="CP158375">
    <property type="protein sequence ID" value="XDO95721.1"/>
    <property type="molecule type" value="Genomic_DNA"/>
</dbReference>